<dbReference type="Pfam" id="PF00672">
    <property type="entry name" value="HAMP"/>
    <property type="match status" value="1"/>
</dbReference>
<keyword evidence="6" id="KW-0808">Transferase</keyword>
<dbReference type="PANTHER" id="PTHR45528">
    <property type="entry name" value="SENSOR HISTIDINE KINASE CPXA"/>
    <property type="match status" value="1"/>
</dbReference>
<keyword evidence="11 14" id="KW-1133">Transmembrane helix</keyword>
<dbReference type="InterPro" id="IPR036890">
    <property type="entry name" value="HATPase_C_sf"/>
</dbReference>
<comment type="subcellular location">
    <subcellularLocation>
        <location evidence="2">Cell membrane</location>
        <topology evidence="2">Multi-pass membrane protein</topology>
    </subcellularLocation>
</comment>
<keyword evidence="4" id="KW-1003">Cell membrane</keyword>
<keyword evidence="8" id="KW-0547">Nucleotide-binding</keyword>
<accession>A0A267MHE4</accession>
<feature type="domain" description="HAMP" evidence="16">
    <location>
        <begin position="189"/>
        <end position="241"/>
    </location>
</feature>
<dbReference type="GO" id="GO:0000155">
    <property type="term" value="F:phosphorelay sensor kinase activity"/>
    <property type="evidence" value="ECO:0007669"/>
    <property type="project" value="InterPro"/>
</dbReference>
<dbReference type="EC" id="2.7.13.3" evidence="3"/>
<evidence type="ECO:0000256" key="12">
    <source>
        <dbReference type="ARBA" id="ARBA00023012"/>
    </source>
</evidence>
<dbReference type="PROSITE" id="PS50109">
    <property type="entry name" value="HIS_KIN"/>
    <property type="match status" value="1"/>
</dbReference>
<dbReference type="FunFam" id="1.10.287.130:FF:000001">
    <property type="entry name" value="Two-component sensor histidine kinase"/>
    <property type="match status" value="1"/>
</dbReference>
<dbReference type="SUPFAM" id="SSF158472">
    <property type="entry name" value="HAMP domain-like"/>
    <property type="match status" value="1"/>
</dbReference>
<evidence type="ECO:0000256" key="1">
    <source>
        <dbReference type="ARBA" id="ARBA00000085"/>
    </source>
</evidence>
<evidence type="ECO:0000256" key="7">
    <source>
        <dbReference type="ARBA" id="ARBA00022692"/>
    </source>
</evidence>
<dbReference type="SMART" id="SM00304">
    <property type="entry name" value="HAMP"/>
    <property type="match status" value="1"/>
</dbReference>
<evidence type="ECO:0000256" key="9">
    <source>
        <dbReference type="ARBA" id="ARBA00022777"/>
    </source>
</evidence>
<evidence type="ECO:0000256" key="8">
    <source>
        <dbReference type="ARBA" id="ARBA00022741"/>
    </source>
</evidence>
<keyword evidence="9" id="KW-0418">Kinase</keyword>
<reference evidence="17 18" key="1">
    <citation type="submission" date="2017-06" db="EMBL/GenBank/DDBJ databases">
        <title>Draft genome sequence of anaerobic fermentative bacterium Anaeromicrobium sediminis DY2726D isolated from West Pacific Ocean sediments.</title>
        <authorList>
            <person name="Zeng X."/>
        </authorList>
    </citation>
    <scope>NUCLEOTIDE SEQUENCE [LARGE SCALE GENOMIC DNA]</scope>
    <source>
        <strain evidence="17 18">DY2726D</strain>
    </source>
</reference>
<evidence type="ECO:0000259" key="16">
    <source>
        <dbReference type="PROSITE" id="PS50885"/>
    </source>
</evidence>
<dbReference type="Gene3D" id="3.30.565.10">
    <property type="entry name" value="Histidine kinase-like ATPase, C-terminal domain"/>
    <property type="match status" value="1"/>
</dbReference>
<dbReference type="InterPro" id="IPR050398">
    <property type="entry name" value="HssS/ArlS-like"/>
</dbReference>
<evidence type="ECO:0000256" key="2">
    <source>
        <dbReference type="ARBA" id="ARBA00004651"/>
    </source>
</evidence>
<evidence type="ECO:0000256" key="3">
    <source>
        <dbReference type="ARBA" id="ARBA00012438"/>
    </source>
</evidence>
<sequence>MKSITMKWMLAMVVLLTLLIGSMILVNSIFLEDYYIFKTKATFVKEYEELLEEYRGISDRKFLDILRRRNSDNGYKYLVVNEKYDIVLSSAPEFKEGNRLHLSKFQKEFMKKNEKELTDGKVFYQALKRDDSKQYDITLVAQLRKDHFLLIAQPLQQVSENVAIANDFILMIGIGILIIGVIIANYMSRRIVRPILEITEITSKIANLDFSERYHGTLKDEVGILGKSINRISEKLHSTISDLKHTNTDLQKELQLQKRFLASVSHEFKTPVGLIRGYTESLHLGMAKDKEEAQEFTSIILQETDHLNRLISDIIFLMHIDSGIFQMNMKGFDLAISIQGVVNKFSQMPSEKSFELSVETPSKLQVCGDEGRLIQVLENLISNGIRHVSPGGILQLTANQKNNLVKVEIYNSGKQIPKEHLPHLFNAFYSAQDSRSRNNSGTGLGLSIVNSIIQKHRGECGVFNRADGVVFWFTLPTSNDKC</sequence>
<proteinExistence type="predicted"/>
<keyword evidence="18" id="KW-1185">Reference proteome</keyword>
<evidence type="ECO:0000256" key="6">
    <source>
        <dbReference type="ARBA" id="ARBA00022679"/>
    </source>
</evidence>
<evidence type="ECO:0000313" key="18">
    <source>
        <dbReference type="Proteomes" id="UP000216024"/>
    </source>
</evidence>
<evidence type="ECO:0000256" key="11">
    <source>
        <dbReference type="ARBA" id="ARBA00022989"/>
    </source>
</evidence>
<dbReference type="OrthoDB" id="9762826at2"/>
<protein>
    <recommendedName>
        <fullName evidence="3">histidine kinase</fullName>
        <ecNumber evidence="3">2.7.13.3</ecNumber>
    </recommendedName>
</protein>
<feature type="transmembrane region" description="Helical" evidence="14">
    <location>
        <begin position="168"/>
        <end position="187"/>
    </location>
</feature>
<comment type="caution">
    <text evidence="17">The sequence shown here is derived from an EMBL/GenBank/DDBJ whole genome shotgun (WGS) entry which is preliminary data.</text>
</comment>
<dbReference type="AlphaFoldDB" id="A0A267MHE4"/>
<dbReference type="InterPro" id="IPR003660">
    <property type="entry name" value="HAMP_dom"/>
</dbReference>
<dbReference type="GO" id="GO:0005524">
    <property type="term" value="F:ATP binding"/>
    <property type="evidence" value="ECO:0007669"/>
    <property type="project" value="UniProtKB-KW"/>
</dbReference>
<organism evidence="17 18">
    <name type="scientific">Anaeromicrobium sediminis</name>
    <dbReference type="NCBI Taxonomy" id="1478221"/>
    <lineage>
        <taxon>Bacteria</taxon>
        <taxon>Bacillati</taxon>
        <taxon>Bacillota</taxon>
        <taxon>Clostridia</taxon>
        <taxon>Peptostreptococcales</taxon>
        <taxon>Thermotaleaceae</taxon>
        <taxon>Anaeromicrobium</taxon>
    </lineage>
</organism>
<dbReference type="InterPro" id="IPR004358">
    <property type="entry name" value="Sig_transdc_His_kin-like_C"/>
</dbReference>
<dbReference type="PRINTS" id="PR00344">
    <property type="entry name" value="BCTRLSENSOR"/>
</dbReference>
<dbReference type="SMART" id="SM00388">
    <property type="entry name" value="HisKA"/>
    <property type="match status" value="1"/>
</dbReference>
<name>A0A267MHE4_9FIRM</name>
<dbReference type="CDD" id="cd06225">
    <property type="entry name" value="HAMP"/>
    <property type="match status" value="1"/>
</dbReference>
<evidence type="ECO:0000256" key="10">
    <source>
        <dbReference type="ARBA" id="ARBA00022840"/>
    </source>
</evidence>
<dbReference type="Pfam" id="PF00512">
    <property type="entry name" value="HisKA"/>
    <property type="match status" value="1"/>
</dbReference>
<evidence type="ECO:0000256" key="5">
    <source>
        <dbReference type="ARBA" id="ARBA00022553"/>
    </source>
</evidence>
<dbReference type="InterPro" id="IPR003661">
    <property type="entry name" value="HisK_dim/P_dom"/>
</dbReference>
<dbReference type="SUPFAM" id="SSF55874">
    <property type="entry name" value="ATPase domain of HSP90 chaperone/DNA topoisomerase II/histidine kinase"/>
    <property type="match status" value="1"/>
</dbReference>
<dbReference type="GO" id="GO:0005886">
    <property type="term" value="C:plasma membrane"/>
    <property type="evidence" value="ECO:0007669"/>
    <property type="project" value="UniProtKB-SubCell"/>
</dbReference>
<evidence type="ECO:0000313" key="17">
    <source>
        <dbReference type="EMBL" id="PAB58348.1"/>
    </source>
</evidence>
<evidence type="ECO:0000256" key="14">
    <source>
        <dbReference type="SAM" id="Phobius"/>
    </source>
</evidence>
<dbReference type="PROSITE" id="PS50885">
    <property type="entry name" value="HAMP"/>
    <property type="match status" value="1"/>
</dbReference>
<dbReference type="FunFam" id="3.30.565.10:FF:000006">
    <property type="entry name" value="Sensor histidine kinase WalK"/>
    <property type="match status" value="1"/>
</dbReference>
<dbReference type="Gene3D" id="6.10.340.10">
    <property type="match status" value="1"/>
</dbReference>
<dbReference type="InterPro" id="IPR003594">
    <property type="entry name" value="HATPase_dom"/>
</dbReference>
<dbReference type="Gene3D" id="1.10.287.130">
    <property type="match status" value="1"/>
</dbReference>
<dbReference type="EMBL" id="NIBG01000016">
    <property type="protein sequence ID" value="PAB58348.1"/>
    <property type="molecule type" value="Genomic_DNA"/>
</dbReference>
<dbReference type="CDD" id="cd00082">
    <property type="entry name" value="HisKA"/>
    <property type="match status" value="1"/>
</dbReference>
<feature type="domain" description="Histidine kinase" evidence="15">
    <location>
        <begin position="263"/>
        <end position="479"/>
    </location>
</feature>
<dbReference type="InterPro" id="IPR005467">
    <property type="entry name" value="His_kinase_dom"/>
</dbReference>
<evidence type="ECO:0000256" key="13">
    <source>
        <dbReference type="ARBA" id="ARBA00023136"/>
    </source>
</evidence>
<dbReference type="Pfam" id="PF02518">
    <property type="entry name" value="HATPase_c"/>
    <property type="match status" value="1"/>
</dbReference>
<evidence type="ECO:0000259" key="15">
    <source>
        <dbReference type="PROSITE" id="PS50109"/>
    </source>
</evidence>
<keyword evidence="12" id="KW-0902">Two-component regulatory system</keyword>
<keyword evidence="13 14" id="KW-0472">Membrane</keyword>
<dbReference type="SMART" id="SM00387">
    <property type="entry name" value="HATPase_c"/>
    <property type="match status" value="1"/>
</dbReference>
<keyword evidence="10" id="KW-0067">ATP-binding</keyword>
<dbReference type="InterPro" id="IPR036097">
    <property type="entry name" value="HisK_dim/P_sf"/>
</dbReference>
<keyword evidence="5" id="KW-0597">Phosphoprotein</keyword>
<dbReference type="Proteomes" id="UP000216024">
    <property type="component" value="Unassembled WGS sequence"/>
</dbReference>
<dbReference type="PANTHER" id="PTHR45528:SF1">
    <property type="entry name" value="SENSOR HISTIDINE KINASE CPXA"/>
    <property type="match status" value="1"/>
</dbReference>
<comment type="catalytic activity">
    <reaction evidence="1">
        <text>ATP + protein L-histidine = ADP + protein N-phospho-L-histidine.</text>
        <dbReference type="EC" id="2.7.13.3"/>
    </reaction>
</comment>
<keyword evidence="7 14" id="KW-0812">Transmembrane</keyword>
<evidence type="ECO:0000256" key="4">
    <source>
        <dbReference type="ARBA" id="ARBA00022475"/>
    </source>
</evidence>
<dbReference type="SUPFAM" id="SSF47384">
    <property type="entry name" value="Homodimeric domain of signal transducing histidine kinase"/>
    <property type="match status" value="1"/>
</dbReference>
<gene>
    <name evidence="17" type="ORF">CCE28_15530</name>
</gene>